<dbReference type="Proteomes" id="UP000245876">
    <property type="component" value="Unassembled WGS sequence"/>
</dbReference>
<dbReference type="InterPro" id="IPR019533">
    <property type="entry name" value="Peptidase_S26"/>
</dbReference>
<gene>
    <name evidence="9" type="primary">lepB</name>
    <name evidence="9" type="ORF">DF196_12650</name>
</gene>
<evidence type="ECO:0000256" key="4">
    <source>
        <dbReference type="ARBA" id="ARBA00013208"/>
    </source>
</evidence>
<comment type="caution">
    <text evidence="9">The sequence shown here is derived from an EMBL/GenBank/DDBJ whole genome shotgun (WGS) entry which is preliminary data.</text>
</comment>
<dbReference type="PANTHER" id="PTHR43390">
    <property type="entry name" value="SIGNAL PEPTIDASE I"/>
    <property type="match status" value="1"/>
</dbReference>
<dbReference type="Pfam" id="PF10502">
    <property type="entry name" value="Peptidase_S26"/>
    <property type="match status" value="1"/>
</dbReference>
<dbReference type="GO" id="GO:0004252">
    <property type="term" value="F:serine-type endopeptidase activity"/>
    <property type="evidence" value="ECO:0007669"/>
    <property type="project" value="InterPro"/>
</dbReference>
<comment type="similarity">
    <text evidence="3 7">Belongs to the peptidase S26 family.</text>
</comment>
<reference evidence="9 10" key="1">
    <citation type="journal article" date="2018" name="Int. J. Syst. Evol. Microbiol.">
        <title>Bifidobacterium callitrichidarum sp. nov. from the faeces of the emperor tamarin (Saguinus imperator).</title>
        <authorList>
            <person name="Modesto M."/>
            <person name="Michelini S."/>
            <person name="Sansosti M.C."/>
            <person name="De Filippo C."/>
            <person name="Cavalieri D."/>
            <person name="Qvirist L."/>
            <person name="Andlid T."/>
            <person name="Spiezio C."/>
            <person name="Sandri C."/>
            <person name="Pascarelli S."/>
            <person name="Sgorbati B."/>
            <person name="Mattarelli P."/>
        </authorList>
    </citation>
    <scope>NUCLEOTIDE SEQUENCE [LARGE SCALE GENOMIC DNA]</scope>
    <source>
        <strain evidence="9 10">TRI 5</strain>
    </source>
</reference>
<evidence type="ECO:0000256" key="1">
    <source>
        <dbReference type="ARBA" id="ARBA00000677"/>
    </source>
</evidence>
<dbReference type="PRINTS" id="PR00727">
    <property type="entry name" value="LEADERPTASE"/>
</dbReference>
<dbReference type="GO" id="GO:0009003">
    <property type="term" value="F:signal peptidase activity"/>
    <property type="evidence" value="ECO:0007669"/>
    <property type="project" value="UniProtKB-EC"/>
</dbReference>
<dbReference type="NCBIfam" id="TIGR02227">
    <property type="entry name" value="sigpep_I_bact"/>
    <property type="match status" value="1"/>
</dbReference>
<keyword evidence="7" id="KW-0812">Transmembrane</keyword>
<keyword evidence="7" id="KW-0645">Protease</keyword>
<dbReference type="InterPro" id="IPR000223">
    <property type="entry name" value="Pept_S26A_signal_pept_1"/>
</dbReference>
<dbReference type="PROSITE" id="PS00761">
    <property type="entry name" value="SPASE_I_3"/>
    <property type="match status" value="1"/>
</dbReference>
<accession>A0A2U2MYV8</accession>
<evidence type="ECO:0000256" key="2">
    <source>
        <dbReference type="ARBA" id="ARBA00004401"/>
    </source>
</evidence>
<dbReference type="InterPro" id="IPR019758">
    <property type="entry name" value="Pept_S26A_signal_pept_1_CS"/>
</dbReference>
<sequence length="226" mass="24687">MDTRRLTILLSSGAFKALTSSEEPNEFIPKTETGNNVRDLFTWVVIPIAIVLIIRIFLLGFYIVPSGSMLDTIQLRDRVIAVKIEKPKRGDIVVFRDPGGWLSASEGEDLIKRVIGLPGDTVECAGNGQPVKVNGVALNESAYLKPGVTPSDVAFSVKVKPGMMWVMGDNRSSSADSRMHQTDAYGGQVPLSLVRGVARVTYWPVSRWGLMDSHPEVFSKVPNVSS</sequence>
<evidence type="ECO:0000256" key="3">
    <source>
        <dbReference type="ARBA" id="ARBA00009370"/>
    </source>
</evidence>
<dbReference type="Gene3D" id="2.10.109.10">
    <property type="entry name" value="Umud Fragment, subunit A"/>
    <property type="match status" value="1"/>
</dbReference>
<dbReference type="SUPFAM" id="SSF51306">
    <property type="entry name" value="LexA/Signal peptidase"/>
    <property type="match status" value="1"/>
</dbReference>
<evidence type="ECO:0000256" key="7">
    <source>
        <dbReference type="RuleBase" id="RU362042"/>
    </source>
</evidence>
<keyword evidence="5 7" id="KW-0378">Hydrolase</keyword>
<feature type="active site" evidence="6">
    <location>
        <position position="112"/>
    </location>
</feature>
<dbReference type="EC" id="3.4.21.89" evidence="4 7"/>
<name>A0A2U2MYV8_9BIFI</name>
<organism evidence="9 10">
    <name type="scientific">Bifidobacterium callitrichidarum</name>
    <dbReference type="NCBI Taxonomy" id="2052941"/>
    <lineage>
        <taxon>Bacteria</taxon>
        <taxon>Bacillati</taxon>
        <taxon>Actinomycetota</taxon>
        <taxon>Actinomycetes</taxon>
        <taxon>Bifidobacteriales</taxon>
        <taxon>Bifidobacteriaceae</taxon>
        <taxon>Bifidobacterium</taxon>
    </lineage>
</organism>
<feature type="transmembrane region" description="Helical" evidence="7">
    <location>
        <begin position="40"/>
        <end position="64"/>
    </location>
</feature>
<comment type="subcellular location">
    <subcellularLocation>
        <location evidence="2">Cell membrane</location>
        <topology evidence="2">Single-pass type II membrane protein</topology>
    </subcellularLocation>
    <subcellularLocation>
        <location evidence="7">Membrane</location>
        <topology evidence="7">Single-pass type II membrane protein</topology>
    </subcellularLocation>
</comment>
<comment type="catalytic activity">
    <reaction evidence="1 7">
        <text>Cleavage of hydrophobic, N-terminal signal or leader sequences from secreted and periplasmic proteins.</text>
        <dbReference type="EC" id="3.4.21.89"/>
    </reaction>
</comment>
<dbReference type="PANTHER" id="PTHR43390:SF1">
    <property type="entry name" value="CHLOROPLAST PROCESSING PEPTIDASE"/>
    <property type="match status" value="1"/>
</dbReference>
<dbReference type="GO" id="GO:0005886">
    <property type="term" value="C:plasma membrane"/>
    <property type="evidence" value="ECO:0007669"/>
    <property type="project" value="UniProtKB-SubCell"/>
</dbReference>
<keyword evidence="7" id="KW-1133">Transmembrane helix</keyword>
<dbReference type="CDD" id="cd06530">
    <property type="entry name" value="S26_SPase_I"/>
    <property type="match status" value="1"/>
</dbReference>
<proteinExistence type="inferred from homology"/>
<feature type="active site" evidence="6">
    <location>
        <position position="68"/>
    </location>
</feature>
<feature type="domain" description="Peptidase S26" evidence="8">
    <location>
        <begin position="39"/>
        <end position="203"/>
    </location>
</feature>
<evidence type="ECO:0000259" key="8">
    <source>
        <dbReference type="Pfam" id="PF10502"/>
    </source>
</evidence>
<dbReference type="AlphaFoldDB" id="A0A2U2MYV8"/>
<protein>
    <recommendedName>
        <fullName evidence="4 7">Signal peptidase I</fullName>
        <ecNumber evidence="4 7">3.4.21.89</ecNumber>
    </recommendedName>
</protein>
<evidence type="ECO:0000256" key="6">
    <source>
        <dbReference type="PIRSR" id="PIRSR600223-1"/>
    </source>
</evidence>
<dbReference type="GO" id="GO:0006465">
    <property type="term" value="P:signal peptide processing"/>
    <property type="evidence" value="ECO:0007669"/>
    <property type="project" value="InterPro"/>
</dbReference>
<dbReference type="InterPro" id="IPR036286">
    <property type="entry name" value="LexA/Signal_pep-like_sf"/>
</dbReference>
<evidence type="ECO:0000313" key="10">
    <source>
        <dbReference type="Proteomes" id="UP000245876"/>
    </source>
</evidence>
<evidence type="ECO:0000256" key="5">
    <source>
        <dbReference type="ARBA" id="ARBA00022801"/>
    </source>
</evidence>
<evidence type="ECO:0000313" key="9">
    <source>
        <dbReference type="EMBL" id="PWG62070.1"/>
    </source>
</evidence>
<keyword evidence="7" id="KW-0472">Membrane</keyword>
<dbReference type="EMBL" id="QFFM01000041">
    <property type="protein sequence ID" value="PWG62070.1"/>
    <property type="molecule type" value="Genomic_DNA"/>
</dbReference>
<keyword evidence="10" id="KW-1185">Reference proteome</keyword>
<dbReference type="OrthoDB" id="9815782at2"/>